<comment type="subcellular location">
    <subcellularLocation>
        <location evidence="1">Membrane</location>
    </subcellularLocation>
</comment>
<accession>X0VK83</accession>
<evidence type="ECO:0000256" key="2">
    <source>
        <dbReference type="ARBA" id="ARBA00022729"/>
    </source>
</evidence>
<name>X0VK83_9ZZZZ</name>
<dbReference type="InterPro" id="IPR050810">
    <property type="entry name" value="Bact_Secretion_Sys_Channel"/>
</dbReference>
<dbReference type="InterPro" id="IPR038591">
    <property type="entry name" value="NolW-like_sf"/>
</dbReference>
<evidence type="ECO:0000256" key="1">
    <source>
        <dbReference type="ARBA" id="ARBA00004370"/>
    </source>
</evidence>
<protein>
    <recommendedName>
        <fullName evidence="4">Type II/III secretion system secretin-like domain-containing protein</fullName>
    </recommendedName>
</protein>
<dbReference type="PANTHER" id="PTHR30332">
    <property type="entry name" value="PROBABLE GENERAL SECRETION PATHWAY PROTEIN D"/>
    <property type="match status" value="1"/>
</dbReference>
<feature type="non-terminal residue" evidence="5">
    <location>
        <position position="1"/>
    </location>
</feature>
<sequence>GSMSSEYGSISIDTKSNSLIVCDTKDNLPKILAAIRRADKNPEQIMIEVVILDVQLDDDTEIGINWDILSDETYDIGYRQNFTTRLGSTIESAANIANATAFNTTGLAGNFSVISGTIRNVVHLIQQKREIEILASPRVMMVSGQSAIIEAVDEIPYQEESSTAAGGLLTYTEFKLVGVKLQVSATLTDGNDILLTVDAEQSVQVGTTTPPRVDTRKAKTSLLLRDGQIVVLGGLRRQEKTKEVDQIPILGDIPLLGLLFKST</sequence>
<dbReference type="AlphaFoldDB" id="X0VK83"/>
<proteinExistence type="predicted"/>
<reference evidence="5" key="1">
    <citation type="journal article" date="2014" name="Front. Microbiol.">
        <title>High frequency of phylogenetically diverse reductive dehalogenase-homologous genes in deep subseafloor sedimentary metagenomes.</title>
        <authorList>
            <person name="Kawai M."/>
            <person name="Futagami T."/>
            <person name="Toyoda A."/>
            <person name="Takaki Y."/>
            <person name="Nishi S."/>
            <person name="Hori S."/>
            <person name="Arai W."/>
            <person name="Tsubouchi T."/>
            <person name="Morono Y."/>
            <person name="Uchiyama I."/>
            <person name="Ito T."/>
            <person name="Fujiyama A."/>
            <person name="Inagaki F."/>
            <person name="Takami H."/>
        </authorList>
    </citation>
    <scope>NUCLEOTIDE SEQUENCE</scope>
    <source>
        <strain evidence="5">Expedition CK06-06</strain>
    </source>
</reference>
<dbReference type="InterPro" id="IPR004846">
    <property type="entry name" value="T2SS/T3SS_dom"/>
</dbReference>
<evidence type="ECO:0000256" key="3">
    <source>
        <dbReference type="ARBA" id="ARBA00023136"/>
    </source>
</evidence>
<gene>
    <name evidence="5" type="ORF">S01H1_47073</name>
</gene>
<organism evidence="5">
    <name type="scientific">marine sediment metagenome</name>
    <dbReference type="NCBI Taxonomy" id="412755"/>
    <lineage>
        <taxon>unclassified sequences</taxon>
        <taxon>metagenomes</taxon>
        <taxon>ecological metagenomes</taxon>
    </lineage>
</organism>
<dbReference type="Pfam" id="PF00263">
    <property type="entry name" value="Secretin"/>
    <property type="match status" value="1"/>
</dbReference>
<dbReference type="Gene3D" id="3.30.1370.120">
    <property type="match status" value="1"/>
</dbReference>
<dbReference type="PANTHER" id="PTHR30332:SF24">
    <property type="entry name" value="SECRETIN GSPD-RELATED"/>
    <property type="match status" value="1"/>
</dbReference>
<dbReference type="GO" id="GO:0016020">
    <property type="term" value="C:membrane"/>
    <property type="evidence" value="ECO:0007669"/>
    <property type="project" value="UniProtKB-SubCell"/>
</dbReference>
<evidence type="ECO:0000313" key="5">
    <source>
        <dbReference type="EMBL" id="GAG18699.1"/>
    </source>
</evidence>
<feature type="domain" description="Type II/III secretion system secretin-like" evidence="4">
    <location>
        <begin position="125"/>
        <end position="263"/>
    </location>
</feature>
<dbReference type="InterPro" id="IPR001775">
    <property type="entry name" value="GspD/PilQ"/>
</dbReference>
<feature type="non-terminal residue" evidence="5">
    <location>
        <position position="263"/>
    </location>
</feature>
<comment type="caution">
    <text evidence="5">The sequence shown here is derived from an EMBL/GenBank/DDBJ whole genome shotgun (WGS) entry which is preliminary data.</text>
</comment>
<dbReference type="GO" id="GO:0015627">
    <property type="term" value="C:type II protein secretion system complex"/>
    <property type="evidence" value="ECO:0007669"/>
    <property type="project" value="TreeGrafter"/>
</dbReference>
<evidence type="ECO:0000259" key="4">
    <source>
        <dbReference type="Pfam" id="PF00263"/>
    </source>
</evidence>
<dbReference type="PRINTS" id="PR00811">
    <property type="entry name" value="BCTERIALGSPD"/>
</dbReference>
<dbReference type="EMBL" id="BARS01030170">
    <property type="protein sequence ID" value="GAG18699.1"/>
    <property type="molecule type" value="Genomic_DNA"/>
</dbReference>
<dbReference type="GO" id="GO:0009306">
    <property type="term" value="P:protein secretion"/>
    <property type="evidence" value="ECO:0007669"/>
    <property type="project" value="InterPro"/>
</dbReference>
<keyword evidence="2" id="KW-0732">Signal</keyword>
<keyword evidence="3" id="KW-0472">Membrane</keyword>